<dbReference type="PANTHER" id="PTHR32097">
    <property type="entry name" value="CAMP-BINDING PROTEIN 1-RELATED"/>
    <property type="match status" value="1"/>
</dbReference>
<evidence type="ECO:0000313" key="5">
    <source>
        <dbReference type="Proteomes" id="UP000553343"/>
    </source>
</evidence>
<comment type="caution">
    <text evidence="4">The sequence shown here is derived from an EMBL/GenBank/DDBJ whole genome shotgun (WGS) entry which is preliminary data.</text>
</comment>
<dbReference type="PIRSF" id="PIRSF037118">
    <property type="entry name" value="Tellurite_resistance_TerA"/>
    <property type="match status" value="1"/>
</dbReference>
<dbReference type="CDD" id="cd06974">
    <property type="entry name" value="TerD_like"/>
    <property type="match status" value="1"/>
</dbReference>
<sequence length="389" mass="42914">MVPGQRCKLHDLPLGHLFDVEISLSFTESILVDISCFGVDAQNQLSDDRYMIFYNQKRSPCGALAIVKDDVSNSHTFQVNLDQLPETVQKLVFTATIDGAGTMKALKTGALTLRDHTGSGAEFKFNSASLNQEKALIIAEVYLKNQWRLAAVAQGFNEGLGALLRHFGGEEETAPQATSTPPPPPSLPEKKVSLSKITLEKKGDKKSISLEKSAKNTIHVNLNWDAPQSKKLSFFGSDAAPDLDLGCMFRLKDGNAGVIQPLGNNFGSQHQLPYILLDQDDRSGSSAAGENLTIYKPELIDVIMIFAFIYKGAKDFTTVNGRVTVRDHKGNEIYIKLDSPDPRHAFCATCSFTNTGESLDLRKEELYFPGHQDADKHFGFGFRWKRGIK</sequence>
<dbReference type="InterPro" id="IPR017115">
    <property type="entry name" value="Tellurite_resistance_TerA"/>
</dbReference>
<evidence type="ECO:0000259" key="3">
    <source>
        <dbReference type="Pfam" id="PF02342"/>
    </source>
</evidence>
<gene>
    <name evidence="4" type="ORF">HXW94_07320</name>
</gene>
<name>A0A850TBQ2_9BACT</name>
<dbReference type="InterPro" id="IPR003325">
    <property type="entry name" value="TerD"/>
</dbReference>
<accession>A0A850TBQ2</accession>
<keyword evidence="5" id="KW-1185">Reference proteome</keyword>
<dbReference type="PANTHER" id="PTHR32097:SF3">
    <property type="entry name" value="TELLURITE RESISTANCE PROTEIN"/>
    <property type="match status" value="1"/>
</dbReference>
<keyword evidence="1" id="KW-0778">Tellurium resistance</keyword>
<dbReference type="GO" id="GO:0046690">
    <property type="term" value="P:response to tellurium ion"/>
    <property type="evidence" value="ECO:0007669"/>
    <property type="project" value="UniProtKB-KW"/>
</dbReference>
<dbReference type="InterPro" id="IPR051324">
    <property type="entry name" value="Stress/Tellurium_Resist"/>
</dbReference>
<evidence type="ECO:0000313" key="4">
    <source>
        <dbReference type="EMBL" id="NWH04796.1"/>
    </source>
</evidence>
<dbReference type="Gene3D" id="2.60.60.30">
    <property type="entry name" value="sav2460 like domains"/>
    <property type="match status" value="2"/>
</dbReference>
<feature type="domain" description="TerD" evidence="3">
    <location>
        <begin position="28"/>
        <end position="167"/>
    </location>
</feature>
<dbReference type="Pfam" id="PF02342">
    <property type="entry name" value="TerD"/>
    <property type="match status" value="1"/>
</dbReference>
<dbReference type="EMBL" id="JACADJ010000018">
    <property type="protein sequence ID" value="NWH04796.1"/>
    <property type="molecule type" value="Genomic_DNA"/>
</dbReference>
<evidence type="ECO:0000256" key="2">
    <source>
        <dbReference type="SAM" id="MobiDB-lite"/>
    </source>
</evidence>
<reference evidence="4 5" key="1">
    <citation type="submission" date="2020-06" db="EMBL/GenBank/DDBJ databases">
        <title>High-quality draft genome of sulfate reducer Desulfobacter latus type strain AcrS2 isolated from marine sediment.</title>
        <authorList>
            <person name="Hoppe M."/>
            <person name="Larsen C.K."/>
            <person name="Marshall I.P.G."/>
            <person name="Schramm A."/>
            <person name="Marietou A.G."/>
        </authorList>
    </citation>
    <scope>NUCLEOTIDE SEQUENCE [LARGE SCALE GENOMIC DNA]</scope>
    <source>
        <strain evidence="4 5">AcRS2</strain>
    </source>
</reference>
<proteinExistence type="predicted"/>
<dbReference type="Proteomes" id="UP000553343">
    <property type="component" value="Unassembled WGS sequence"/>
</dbReference>
<dbReference type="AlphaFoldDB" id="A0A850TBQ2"/>
<feature type="region of interest" description="Disordered" evidence="2">
    <location>
        <begin position="170"/>
        <end position="190"/>
    </location>
</feature>
<protein>
    <submittedName>
        <fullName evidence="4">TerD family protein</fullName>
    </submittedName>
</protein>
<evidence type="ECO:0000256" key="1">
    <source>
        <dbReference type="ARBA" id="ARBA00022686"/>
    </source>
</evidence>
<organism evidence="4 5">
    <name type="scientific">Desulfobacter latus</name>
    <dbReference type="NCBI Taxonomy" id="2292"/>
    <lineage>
        <taxon>Bacteria</taxon>
        <taxon>Pseudomonadati</taxon>
        <taxon>Thermodesulfobacteriota</taxon>
        <taxon>Desulfobacteria</taxon>
        <taxon>Desulfobacterales</taxon>
        <taxon>Desulfobacteraceae</taxon>
        <taxon>Desulfobacter</taxon>
    </lineage>
</organism>